<dbReference type="Pfam" id="PF00589">
    <property type="entry name" value="Phage_integrase"/>
    <property type="match status" value="1"/>
</dbReference>
<feature type="domain" description="Tyr recombinase" evidence="3">
    <location>
        <begin position="259"/>
        <end position="445"/>
    </location>
</feature>
<dbReference type="InterPro" id="IPR010998">
    <property type="entry name" value="Integrase_recombinase_N"/>
</dbReference>
<proteinExistence type="predicted"/>
<dbReference type="GO" id="GO:0006310">
    <property type="term" value="P:DNA recombination"/>
    <property type="evidence" value="ECO:0007669"/>
    <property type="project" value="UniProtKB-KW"/>
</dbReference>
<gene>
    <name evidence="4" type="ORF">B0I10_101232</name>
</gene>
<keyword evidence="5" id="KW-1185">Reference proteome</keyword>
<sequence length="449" mass="52545">MSSILLLLQTVHQNVHQIEMKPNFSKPLIYTGGQDINQWNKLSKKEKEVALSKDWYVYFKFRNPETGKLVRQANIKAGANRIKTKEERYKFLSDVRDNLELLLKMGFNPYDENKQLEEKLTQNKTKSDNKNESLATQITISIEKENVESVLSIQNAFNYVLNIKEKTWSKSSYPVFKSRVNRFLIWLDGYKKDYSKQPITELDKNTVIIYLNEVLEKTSASNRNNTRADLSALFQTLVDDDIITENFIKNISVTKSKPQRNKSYSSKQESDLLEYLEKNDPILLLFIQFITYNFLRPIEVCRLKVGDLNLKDKTLTVDAKNKLGKTKLIPQKLIDLLPDLSLKNHDDLVFTPTEFGGKWETLETNRRDYFTKKFKEIKDEFKLDKNYGLYSFRHTSISNLYRELSKTLTPFETKSRLMQITGHQTMDALEKYLRDIDAALPEDYSSLLK</sequence>
<reference evidence="4 5" key="1">
    <citation type="submission" date="2018-06" db="EMBL/GenBank/DDBJ databases">
        <title>Genomic Encyclopedia of Type Strains, Phase III (KMG-III): the genomes of soil and plant-associated and newly described type strains.</title>
        <authorList>
            <person name="Whitman W."/>
        </authorList>
    </citation>
    <scope>NUCLEOTIDE SEQUENCE [LARGE SCALE GENOMIC DNA]</scope>
    <source>
        <strain evidence="4 5">CGMCC 1.12504</strain>
    </source>
</reference>
<protein>
    <submittedName>
        <fullName evidence="4">Site-specific recombinase XerD</fullName>
    </submittedName>
</protein>
<dbReference type="Proteomes" id="UP000249518">
    <property type="component" value="Unassembled WGS sequence"/>
</dbReference>
<name>A0A328X6U2_9FLAO</name>
<keyword evidence="1" id="KW-0238">DNA-binding</keyword>
<accession>A0A328X6U2</accession>
<evidence type="ECO:0000256" key="1">
    <source>
        <dbReference type="ARBA" id="ARBA00023125"/>
    </source>
</evidence>
<organism evidence="4 5">
    <name type="scientific">Flavobacterium lacus</name>
    <dbReference type="NCBI Taxonomy" id="1353778"/>
    <lineage>
        <taxon>Bacteria</taxon>
        <taxon>Pseudomonadati</taxon>
        <taxon>Bacteroidota</taxon>
        <taxon>Flavobacteriia</taxon>
        <taxon>Flavobacteriales</taxon>
        <taxon>Flavobacteriaceae</taxon>
        <taxon>Flavobacterium</taxon>
    </lineage>
</organism>
<keyword evidence="2" id="KW-0233">DNA recombination</keyword>
<dbReference type="InterPro" id="IPR013762">
    <property type="entry name" value="Integrase-like_cat_sf"/>
</dbReference>
<dbReference type="RefSeq" id="WP_112084640.1">
    <property type="nucleotide sequence ID" value="NZ_QLSV01000001.1"/>
</dbReference>
<dbReference type="GO" id="GO:0015074">
    <property type="term" value="P:DNA integration"/>
    <property type="evidence" value="ECO:0007669"/>
    <property type="project" value="InterPro"/>
</dbReference>
<dbReference type="PANTHER" id="PTHR30349:SF94">
    <property type="entry name" value="INTEGRASE_RECOMBINASE HI_1414-RELATED"/>
    <property type="match status" value="1"/>
</dbReference>
<evidence type="ECO:0000259" key="3">
    <source>
        <dbReference type="PROSITE" id="PS51898"/>
    </source>
</evidence>
<comment type="caution">
    <text evidence="4">The sequence shown here is derived from an EMBL/GenBank/DDBJ whole genome shotgun (WGS) entry which is preliminary data.</text>
</comment>
<dbReference type="SUPFAM" id="SSF56349">
    <property type="entry name" value="DNA breaking-rejoining enzymes"/>
    <property type="match status" value="1"/>
</dbReference>
<evidence type="ECO:0000313" key="5">
    <source>
        <dbReference type="Proteomes" id="UP000249518"/>
    </source>
</evidence>
<dbReference type="InterPro" id="IPR011010">
    <property type="entry name" value="DNA_brk_join_enz"/>
</dbReference>
<dbReference type="OrthoDB" id="9806835at2"/>
<dbReference type="InterPro" id="IPR002104">
    <property type="entry name" value="Integrase_catalytic"/>
</dbReference>
<evidence type="ECO:0000313" key="4">
    <source>
        <dbReference type="EMBL" id="RAR51058.1"/>
    </source>
</evidence>
<dbReference type="CDD" id="cd00397">
    <property type="entry name" value="DNA_BRE_C"/>
    <property type="match status" value="1"/>
</dbReference>
<dbReference type="AlphaFoldDB" id="A0A328X6U2"/>
<dbReference type="EMBL" id="QLSV01000001">
    <property type="protein sequence ID" value="RAR51058.1"/>
    <property type="molecule type" value="Genomic_DNA"/>
</dbReference>
<dbReference type="InterPro" id="IPR050090">
    <property type="entry name" value="Tyrosine_recombinase_XerCD"/>
</dbReference>
<evidence type="ECO:0000256" key="2">
    <source>
        <dbReference type="ARBA" id="ARBA00023172"/>
    </source>
</evidence>
<dbReference type="Gene3D" id="1.10.443.10">
    <property type="entry name" value="Intergrase catalytic core"/>
    <property type="match status" value="1"/>
</dbReference>
<dbReference type="Gene3D" id="1.10.150.130">
    <property type="match status" value="1"/>
</dbReference>
<dbReference type="PROSITE" id="PS51898">
    <property type="entry name" value="TYR_RECOMBINASE"/>
    <property type="match status" value="1"/>
</dbReference>
<dbReference type="GO" id="GO:0003677">
    <property type="term" value="F:DNA binding"/>
    <property type="evidence" value="ECO:0007669"/>
    <property type="project" value="UniProtKB-KW"/>
</dbReference>
<dbReference type="PANTHER" id="PTHR30349">
    <property type="entry name" value="PHAGE INTEGRASE-RELATED"/>
    <property type="match status" value="1"/>
</dbReference>